<feature type="transmembrane region" description="Helical" evidence="1">
    <location>
        <begin position="167"/>
        <end position="190"/>
    </location>
</feature>
<dbReference type="AlphaFoldDB" id="A0A926HUX4"/>
<keyword evidence="1" id="KW-1133">Transmembrane helix</keyword>
<organism evidence="2 3">
    <name type="scientific">Feifania hominis</name>
    <dbReference type="NCBI Taxonomy" id="2763660"/>
    <lineage>
        <taxon>Bacteria</taxon>
        <taxon>Bacillati</taxon>
        <taxon>Bacillota</taxon>
        <taxon>Clostridia</taxon>
        <taxon>Eubacteriales</taxon>
        <taxon>Feifaniaceae</taxon>
        <taxon>Feifania</taxon>
    </lineage>
</organism>
<feature type="transmembrane region" description="Helical" evidence="1">
    <location>
        <begin position="51"/>
        <end position="72"/>
    </location>
</feature>
<dbReference type="RefSeq" id="WP_249299772.1">
    <property type="nucleotide sequence ID" value="NZ_JACRSP010000002.1"/>
</dbReference>
<proteinExistence type="predicted"/>
<evidence type="ECO:0000256" key="1">
    <source>
        <dbReference type="SAM" id="Phobius"/>
    </source>
</evidence>
<feature type="transmembrane region" description="Helical" evidence="1">
    <location>
        <begin position="20"/>
        <end position="39"/>
    </location>
</feature>
<dbReference type="Proteomes" id="UP000620366">
    <property type="component" value="Unassembled WGS sequence"/>
</dbReference>
<feature type="transmembrane region" description="Helical" evidence="1">
    <location>
        <begin position="137"/>
        <end position="155"/>
    </location>
</feature>
<keyword evidence="3" id="KW-1185">Reference proteome</keyword>
<feature type="transmembrane region" description="Helical" evidence="1">
    <location>
        <begin position="235"/>
        <end position="256"/>
    </location>
</feature>
<evidence type="ECO:0000313" key="2">
    <source>
        <dbReference type="EMBL" id="MBC8536016.1"/>
    </source>
</evidence>
<feature type="transmembrane region" description="Helical" evidence="1">
    <location>
        <begin position="211"/>
        <end position="229"/>
    </location>
</feature>
<keyword evidence="1" id="KW-0812">Transmembrane</keyword>
<feature type="transmembrane region" description="Helical" evidence="1">
    <location>
        <begin position="84"/>
        <end position="106"/>
    </location>
</feature>
<keyword evidence="1" id="KW-0472">Membrane</keyword>
<comment type="caution">
    <text evidence="2">The sequence shown here is derived from an EMBL/GenBank/DDBJ whole genome shotgun (WGS) entry which is preliminary data.</text>
</comment>
<evidence type="ECO:0000313" key="3">
    <source>
        <dbReference type="Proteomes" id="UP000620366"/>
    </source>
</evidence>
<reference evidence="2" key="1">
    <citation type="submission" date="2020-08" db="EMBL/GenBank/DDBJ databases">
        <title>Genome public.</title>
        <authorList>
            <person name="Liu C."/>
            <person name="Sun Q."/>
        </authorList>
    </citation>
    <scope>NUCLEOTIDE SEQUENCE</scope>
    <source>
        <strain evidence="2">BX7</strain>
    </source>
</reference>
<feature type="transmembrane region" description="Helical" evidence="1">
    <location>
        <begin position="112"/>
        <end position="132"/>
    </location>
</feature>
<gene>
    <name evidence="2" type="ORF">H8695_04845</name>
</gene>
<accession>A0A926HUX4</accession>
<dbReference type="EMBL" id="JACRSP010000002">
    <property type="protein sequence ID" value="MBC8536016.1"/>
    <property type="molecule type" value="Genomic_DNA"/>
</dbReference>
<sequence length="261" mass="29096">MSSKQNKQTKKELRVSNKIVAYSAITFAVLIALMFLWRGHMTLYGYRAVKVMIPVLAVLAVLVGVWAVVYYVRSKKKGKDLSAFPLTLPEIIGVVAAFLIALWAISEYHLDAVKACYIIIPVAYVLFLIYFIYEFDFFVLAGSMIMSFLAIYGMYRLLTYPPFQGSLTGLVIAIEAVFAVALALAVYLKVKGGKLTIGTKSIAVFSEKTRYAPLFLFFVLAMVLFPLILVYGASFAYYALFAVGGCALVAAIYYTVRLMYR</sequence>
<protein>
    <submittedName>
        <fullName evidence="2">Uncharacterized protein</fullName>
    </submittedName>
</protein>
<name>A0A926HUX4_9FIRM</name>